<dbReference type="EMBL" id="CP010411">
    <property type="protein sequence ID" value="ALE09183.1"/>
    <property type="molecule type" value="Genomic_DNA"/>
</dbReference>
<accession>A0A0M4LGX8</accession>
<organism evidence="1 2">
    <name type="scientific">Bifidobacterium longum subsp. infantis</name>
    <dbReference type="NCBI Taxonomy" id="1682"/>
    <lineage>
        <taxon>Bacteria</taxon>
        <taxon>Bacillati</taxon>
        <taxon>Actinomycetota</taxon>
        <taxon>Actinomycetes</taxon>
        <taxon>Bifidobacteriales</taxon>
        <taxon>Bifidobacteriaceae</taxon>
        <taxon>Bifidobacterium</taxon>
    </lineage>
</organism>
<evidence type="ECO:0000313" key="1">
    <source>
        <dbReference type="EMBL" id="ALE09183.1"/>
    </source>
</evidence>
<dbReference type="AlphaFoldDB" id="A0A0M4LGX8"/>
<dbReference type="Proteomes" id="UP000067206">
    <property type="component" value="Chromosome"/>
</dbReference>
<name>A0A0M4LGX8_BIFLI</name>
<dbReference type="PATRIC" id="fig|1682.24.peg.1108"/>
<reference evidence="1 2" key="1">
    <citation type="submission" date="2014-12" db="EMBL/GenBank/DDBJ databases">
        <title>Complete genome sequence of Bifidobacterium longum subsp. infantis BT1.</title>
        <authorList>
            <person name="Kim J.F."/>
            <person name="Kwak M.-J."/>
        </authorList>
    </citation>
    <scope>NUCLEOTIDE SEQUENCE [LARGE SCALE GENOMIC DNA]</scope>
    <source>
        <strain evidence="1 2">BT1</strain>
    </source>
</reference>
<protein>
    <submittedName>
        <fullName evidence="1">Uncharacterized protein</fullName>
    </submittedName>
</protein>
<gene>
    <name evidence="1" type="ORF">RY67_1147</name>
</gene>
<evidence type="ECO:0000313" key="2">
    <source>
        <dbReference type="Proteomes" id="UP000067206"/>
    </source>
</evidence>
<proteinExistence type="predicted"/>
<sequence length="50" mass="5762">MADTMIRNDGFLFLIPREFIPRYQVVRTSVPVERELIHADDIPYDSAPVG</sequence>